<evidence type="ECO:0000313" key="1">
    <source>
        <dbReference type="EMBL" id="CAI5440473.1"/>
    </source>
</evidence>
<dbReference type="Proteomes" id="UP001152747">
    <property type="component" value="Unassembled WGS sequence"/>
</dbReference>
<protein>
    <submittedName>
        <fullName evidence="1">Uncharacterized protein</fullName>
    </submittedName>
</protein>
<keyword evidence="2" id="KW-1185">Reference proteome</keyword>
<dbReference type="EMBL" id="CANHGI010000001">
    <property type="protein sequence ID" value="CAI5440473.1"/>
    <property type="molecule type" value="Genomic_DNA"/>
</dbReference>
<comment type="caution">
    <text evidence="1">The sequence shown here is derived from an EMBL/GenBank/DDBJ whole genome shotgun (WGS) entry which is preliminary data.</text>
</comment>
<organism evidence="1 2">
    <name type="scientific">Caenorhabditis angaria</name>
    <dbReference type="NCBI Taxonomy" id="860376"/>
    <lineage>
        <taxon>Eukaryota</taxon>
        <taxon>Metazoa</taxon>
        <taxon>Ecdysozoa</taxon>
        <taxon>Nematoda</taxon>
        <taxon>Chromadorea</taxon>
        <taxon>Rhabditida</taxon>
        <taxon>Rhabditina</taxon>
        <taxon>Rhabditomorpha</taxon>
        <taxon>Rhabditoidea</taxon>
        <taxon>Rhabditidae</taxon>
        <taxon>Peloderinae</taxon>
        <taxon>Caenorhabditis</taxon>
    </lineage>
</organism>
<accession>A0A9P1I9E0</accession>
<reference evidence="1" key="1">
    <citation type="submission" date="2022-11" db="EMBL/GenBank/DDBJ databases">
        <authorList>
            <person name="Kikuchi T."/>
        </authorList>
    </citation>
    <scope>NUCLEOTIDE SEQUENCE</scope>
    <source>
        <strain evidence="1">PS1010</strain>
    </source>
</reference>
<gene>
    <name evidence="1" type="ORF">CAMP_LOCUS3110</name>
</gene>
<name>A0A9P1I9E0_9PELO</name>
<proteinExistence type="predicted"/>
<sequence length="128" mass="14219">MSSKNLSPQQIAEKFLNTTKTLCPDGAGVDCVHPLLPANFVCIDPAGDMDKKKYVDFLVSRTDLQFKMFDFAAKDAILVDGLVKLPVVLNGTLKSHFFLKPDANFQGGISVVKIDKKNNVERKYEVKK</sequence>
<dbReference type="AlphaFoldDB" id="A0A9P1I9E0"/>
<evidence type="ECO:0000313" key="2">
    <source>
        <dbReference type="Proteomes" id="UP001152747"/>
    </source>
</evidence>